<proteinExistence type="predicted"/>
<dbReference type="EMBL" id="CP046620">
    <property type="protein sequence ID" value="QHQ37352.1"/>
    <property type="molecule type" value="Genomic_DNA"/>
</dbReference>
<sequence length="243" mass="27575">MHMRLIPKRHRLRMSVFTTLVDLDRLPEIAANNALLRHNGFGVFSIMDRDHGARDGSPLRPWVEKRLQQKGLPHPARIELLSFPRMFGYGFNPLSIYYCYDRDDRLKSLIYEVKNTFGGQVAYVLSAGEAAGGMYRQRQDKKMYVSPFIGPDQVYRFALNSPGEKLAVRIRQAGQEGETLIATLTGRAETLTTGALARALVAYPLMTVMVIVKIHWHAARLVLKGVPFLRERKGKAIVEVKPR</sequence>
<organism evidence="1 2">
    <name type="scientific">Algicella marina</name>
    <dbReference type="NCBI Taxonomy" id="2683284"/>
    <lineage>
        <taxon>Bacteria</taxon>
        <taxon>Pseudomonadati</taxon>
        <taxon>Pseudomonadota</taxon>
        <taxon>Alphaproteobacteria</taxon>
        <taxon>Rhodobacterales</taxon>
        <taxon>Paracoccaceae</taxon>
        <taxon>Algicella</taxon>
    </lineage>
</organism>
<dbReference type="InterPro" id="IPR010775">
    <property type="entry name" value="DUF1365"/>
</dbReference>
<dbReference type="PANTHER" id="PTHR33973:SF4">
    <property type="entry name" value="OS07G0153300 PROTEIN"/>
    <property type="match status" value="1"/>
</dbReference>
<evidence type="ECO:0000313" key="2">
    <source>
        <dbReference type="Proteomes" id="UP000464495"/>
    </source>
</evidence>
<name>A0A6P1T9P0_9RHOB</name>
<gene>
    <name evidence="1" type="ORF">GO499_09765</name>
</gene>
<protein>
    <submittedName>
        <fullName evidence="1">DUF1365 family protein</fullName>
    </submittedName>
</protein>
<evidence type="ECO:0000313" key="1">
    <source>
        <dbReference type="EMBL" id="QHQ37352.1"/>
    </source>
</evidence>
<dbReference type="PANTHER" id="PTHR33973">
    <property type="entry name" value="OS07G0153300 PROTEIN"/>
    <property type="match status" value="1"/>
</dbReference>
<keyword evidence="2" id="KW-1185">Reference proteome</keyword>
<accession>A0A6P1T9P0</accession>
<dbReference type="Pfam" id="PF07103">
    <property type="entry name" value="DUF1365"/>
    <property type="match status" value="1"/>
</dbReference>
<dbReference type="KEGG" id="amaq:GO499_09765"/>
<dbReference type="AlphaFoldDB" id="A0A6P1T9P0"/>
<reference evidence="1 2" key="1">
    <citation type="submission" date="2019-12" db="EMBL/GenBank/DDBJ databases">
        <title>Complete genome sequence of Algicella marina strain 9Alg 56(T) isolated from the red alga Tichocarpus crinitus.</title>
        <authorList>
            <person name="Kim S.-G."/>
            <person name="Nedashkovskaya O.I."/>
        </authorList>
    </citation>
    <scope>NUCLEOTIDE SEQUENCE [LARGE SCALE GENOMIC DNA]</scope>
    <source>
        <strain evidence="1 2">9Alg 56</strain>
    </source>
</reference>
<dbReference type="Proteomes" id="UP000464495">
    <property type="component" value="Chromosome"/>
</dbReference>